<name>A0AAN5I5M6_9BILA</name>
<evidence type="ECO:0000313" key="1">
    <source>
        <dbReference type="EMBL" id="GMR51556.1"/>
    </source>
</evidence>
<dbReference type="EMBL" id="BTRK01000005">
    <property type="protein sequence ID" value="GMR51556.1"/>
    <property type="molecule type" value="Genomic_DNA"/>
</dbReference>
<protein>
    <submittedName>
        <fullName evidence="1">Uncharacterized protein</fullName>
    </submittedName>
</protein>
<feature type="non-terminal residue" evidence="1">
    <location>
        <position position="1"/>
    </location>
</feature>
<organism evidence="1 2">
    <name type="scientific">Pristionchus mayeri</name>
    <dbReference type="NCBI Taxonomy" id="1317129"/>
    <lineage>
        <taxon>Eukaryota</taxon>
        <taxon>Metazoa</taxon>
        <taxon>Ecdysozoa</taxon>
        <taxon>Nematoda</taxon>
        <taxon>Chromadorea</taxon>
        <taxon>Rhabditida</taxon>
        <taxon>Rhabditina</taxon>
        <taxon>Diplogasteromorpha</taxon>
        <taxon>Diplogasteroidea</taxon>
        <taxon>Neodiplogasteridae</taxon>
        <taxon>Pristionchus</taxon>
    </lineage>
</organism>
<dbReference type="Proteomes" id="UP001328107">
    <property type="component" value="Unassembled WGS sequence"/>
</dbReference>
<comment type="caution">
    <text evidence="1">The sequence shown here is derived from an EMBL/GenBank/DDBJ whole genome shotgun (WGS) entry which is preliminary data.</text>
</comment>
<sequence>PVLHCFYETQKRRYKVYSFKSICTETVMFPALDIDCQRDVFSRLDQDDLDEIATLNTIQFKLSESVRAKAPKVKYDRLFIMKDYFTIFKEENAFVLYETIDGSVLFKIRKEKKMRKDMDNPDRIEPSLLKGVAALLARFEFKKVSCSQILIDANFLDFLSGLEFSAFSIWNCAFEESLKVEEKARFLSILANARRTFVLLSFFPQASFITESFLREYAQCSPLSELFASFSVDMSTYIRPNKSFTELLSRFGSITAEFLVIDTSWLLPAIIKRLRQHTPGTWRFLICGSIDRENLERNLESDVKHTCDENSHSYHFRISRAMASLRMRIEGSLWNASIGFS</sequence>
<gene>
    <name evidence="1" type="ORF">PMAYCL1PPCAC_21751</name>
</gene>
<reference evidence="2" key="1">
    <citation type="submission" date="2022-10" db="EMBL/GenBank/DDBJ databases">
        <title>Genome assembly of Pristionchus species.</title>
        <authorList>
            <person name="Yoshida K."/>
            <person name="Sommer R.J."/>
        </authorList>
    </citation>
    <scope>NUCLEOTIDE SEQUENCE [LARGE SCALE GENOMIC DNA]</scope>
    <source>
        <strain evidence="2">RS5460</strain>
    </source>
</reference>
<proteinExistence type="predicted"/>
<evidence type="ECO:0000313" key="2">
    <source>
        <dbReference type="Proteomes" id="UP001328107"/>
    </source>
</evidence>
<accession>A0AAN5I5M6</accession>
<keyword evidence="2" id="KW-1185">Reference proteome</keyword>
<dbReference type="AlphaFoldDB" id="A0AAN5I5M6"/>